<evidence type="ECO:0000313" key="3">
    <source>
        <dbReference type="Proteomes" id="UP001159363"/>
    </source>
</evidence>
<name>A0ABQ9GWU9_9NEOP</name>
<keyword evidence="3" id="KW-1185">Reference proteome</keyword>
<gene>
    <name evidence="2" type="ORF">PR048_020944</name>
</gene>
<evidence type="ECO:0000313" key="2">
    <source>
        <dbReference type="EMBL" id="KAJ8876499.1"/>
    </source>
</evidence>
<evidence type="ECO:0000256" key="1">
    <source>
        <dbReference type="SAM" id="MobiDB-lite"/>
    </source>
</evidence>
<comment type="caution">
    <text evidence="2">The sequence shown here is derived from an EMBL/GenBank/DDBJ whole genome shotgun (WGS) entry which is preliminary data.</text>
</comment>
<proteinExistence type="predicted"/>
<feature type="region of interest" description="Disordered" evidence="1">
    <location>
        <begin position="1"/>
        <end position="26"/>
    </location>
</feature>
<dbReference type="EMBL" id="JARBHB010000008">
    <property type="protein sequence ID" value="KAJ8876499.1"/>
    <property type="molecule type" value="Genomic_DNA"/>
</dbReference>
<sequence length="199" mass="21902">MPRPLGDGTVSESARGVGNGGPRLNSPVRLLASHQGELCSTPGRFTPDFRKWESWRTMPLVGGFSLRSPVSPASSFGTAPYSPHFILIGSQNLAAVKYNLRQQHMATMDTTMFIYAHAATYCFHLTKNSLHAQHCSRHLVLLEQLSLMVELPLTWALQCRCPPWSDMPPLLSTVAKKDCSPPIMAGHSRIFASRNCAGR</sequence>
<reference evidence="2 3" key="1">
    <citation type="submission" date="2023-02" db="EMBL/GenBank/DDBJ databases">
        <title>LHISI_Scaffold_Assembly.</title>
        <authorList>
            <person name="Stuart O.P."/>
            <person name="Cleave R."/>
            <person name="Magrath M.J.L."/>
            <person name="Mikheyev A.S."/>
        </authorList>
    </citation>
    <scope>NUCLEOTIDE SEQUENCE [LARGE SCALE GENOMIC DNA]</scope>
    <source>
        <strain evidence="2">Daus_M_001</strain>
        <tissue evidence="2">Leg muscle</tissue>
    </source>
</reference>
<organism evidence="2 3">
    <name type="scientific">Dryococelus australis</name>
    <dbReference type="NCBI Taxonomy" id="614101"/>
    <lineage>
        <taxon>Eukaryota</taxon>
        <taxon>Metazoa</taxon>
        <taxon>Ecdysozoa</taxon>
        <taxon>Arthropoda</taxon>
        <taxon>Hexapoda</taxon>
        <taxon>Insecta</taxon>
        <taxon>Pterygota</taxon>
        <taxon>Neoptera</taxon>
        <taxon>Polyneoptera</taxon>
        <taxon>Phasmatodea</taxon>
        <taxon>Verophasmatodea</taxon>
        <taxon>Anareolatae</taxon>
        <taxon>Phasmatidae</taxon>
        <taxon>Eurycanthinae</taxon>
        <taxon>Dryococelus</taxon>
    </lineage>
</organism>
<dbReference type="Proteomes" id="UP001159363">
    <property type="component" value="Chromosome 7"/>
</dbReference>
<protein>
    <submittedName>
        <fullName evidence="2">Uncharacterized protein</fullName>
    </submittedName>
</protein>
<accession>A0ABQ9GWU9</accession>